<dbReference type="Pfam" id="PF09579">
    <property type="entry name" value="Spore_YtfJ"/>
    <property type="match status" value="1"/>
</dbReference>
<gene>
    <name evidence="2" type="ORF">SAMN02745131_00276</name>
</gene>
<dbReference type="InterPro" id="IPR014229">
    <property type="entry name" value="Spore_YtfJ"/>
</dbReference>
<proteinExistence type="predicted"/>
<keyword evidence="3" id="KW-1185">Reference proteome</keyword>
<dbReference type="PANTHER" id="PTHR39162:SF1">
    <property type="entry name" value="SPORULATION PROTEIN YTFJ"/>
    <property type="match status" value="1"/>
</dbReference>
<dbReference type="PANTHER" id="PTHR39162">
    <property type="entry name" value="GLL3345 PROTEIN"/>
    <property type="match status" value="1"/>
</dbReference>
<protein>
    <submittedName>
        <fullName evidence="2">Sporulation protein YtfJ (Spore_YtfJ)</fullName>
    </submittedName>
</protein>
<dbReference type="EMBL" id="FQUU01000001">
    <property type="protein sequence ID" value="SHE37216.1"/>
    <property type="molecule type" value="Genomic_DNA"/>
</dbReference>
<evidence type="ECO:0000256" key="1">
    <source>
        <dbReference type="SAM" id="MobiDB-lite"/>
    </source>
</evidence>
<dbReference type="Proteomes" id="UP000184048">
    <property type="component" value="Unassembled WGS sequence"/>
</dbReference>
<name>A0A1M4SYB1_9BACT</name>
<reference evidence="2 3" key="1">
    <citation type="submission" date="2016-11" db="EMBL/GenBank/DDBJ databases">
        <authorList>
            <person name="Jaros S."/>
            <person name="Januszkiewicz K."/>
            <person name="Wedrychowicz H."/>
        </authorList>
    </citation>
    <scope>NUCLEOTIDE SEQUENCE [LARGE SCALE GENOMIC DNA]</scope>
    <source>
        <strain evidence="2 3">DSM 18119</strain>
    </source>
</reference>
<evidence type="ECO:0000313" key="2">
    <source>
        <dbReference type="EMBL" id="SHE37216.1"/>
    </source>
</evidence>
<dbReference type="AlphaFoldDB" id="A0A1M4SYB1"/>
<dbReference type="RefSeq" id="WP_072833431.1">
    <property type="nucleotide sequence ID" value="NZ_FQUU01000001.1"/>
</dbReference>
<dbReference type="STRING" id="1121884.SAMN02745131_00276"/>
<sequence>MPDQNFIEKLASGFQQSASVKNIFGEPIRAGDKTIIPVARIAYGLGGGFGQGKKNKKHGDSNAITQEDQPIGEGAGGGGGMYARAKGVYEITPGCTRFIPVDNTRQIIAGICIGFLLHTLLVCNRRS</sequence>
<dbReference type="OrthoDB" id="679487at2"/>
<accession>A0A1M4SYB1</accession>
<organism evidence="2 3">
    <name type="scientific">Flavisolibacter ginsengisoli DSM 18119</name>
    <dbReference type="NCBI Taxonomy" id="1121884"/>
    <lineage>
        <taxon>Bacteria</taxon>
        <taxon>Pseudomonadati</taxon>
        <taxon>Bacteroidota</taxon>
        <taxon>Chitinophagia</taxon>
        <taxon>Chitinophagales</taxon>
        <taxon>Chitinophagaceae</taxon>
        <taxon>Flavisolibacter</taxon>
    </lineage>
</organism>
<evidence type="ECO:0000313" key="3">
    <source>
        <dbReference type="Proteomes" id="UP000184048"/>
    </source>
</evidence>
<feature type="region of interest" description="Disordered" evidence="1">
    <location>
        <begin position="51"/>
        <end position="76"/>
    </location>
</feature>